<dbReference type="SUPFAM" id="SSF48452">
    <property type="entry name" value="TPR-like"/>
    <property type="match status" value="1"/>
</dbReference>
<keyword evidence="2" id="KW-1185">Reference proteome</keyword>
<protein>
    <recommendedName>
        <fullName evidence="3">Tetratricopeptide repeat protein</fullName>
    </recommendedName>
</protein>
<dbReference type="RefSeq" id="WP_148071831.1">
    <property type="nucleotide sequence ID" value="NZ_CP042913.1"/>
</dbReference>
<dbReference type="Gene3D" id="1.25.40.10">
    <property type="entry name" value="Tetratricopeptide repeat domain"/>
    <property type="match status" value="1"/>
</dbReference>
<dbReference type="OrthoDB" id="212511at2"/>
<reference evidence="1 2" key="1">
    <citation type="submission" date="2019-08" db="EMBL/GenBank/DDBJ databases">
        <title>Deep-cultivation of Planctomycetes and their phenomic and genomic characterization uncovers novel biology.</title>
        <authorList>
            <person name="Wiegand S."/>
            <person name="Jogler M."/>
            <person name="Boedeker C."/>
            <person name="Pinto D."/>
            <person name="Vollmers J."/>
            <person name="Rivas-Marin E."/>
            <person name="Kohn T."/>
            <person name="Peeters S.H."/>
            <person name="Heuer A."/>
            <person name="Rast P."/>
            <person name="Oberbeckmann S."/>
            <person name="Bunk B."/>
            <person name="Jeske O."/>
            <person name="Meyerdierks A."/>
            <person name="Storesund J.E."/>
            <person name="Kallscheuer N."/>
            <person name="Luecker S."/>
            <person name="Lage O.M."/>
            <person name="Pohl T."/>
            <person name="Merkel B.J."/>
            <person name="Hornburger P."/>
            <person name="Mueller R.-W."/>
            <person name="Bruemmer F."/>
            <person name="Labrenz M."/>
            <person name="Spormann A.M."/>
            <person name="Op den Camp H."/>
            <person name="Overmann J."/>
            <person name="Amann R."/>
            <person name="Jetten M.S.M."/>
            <person name="Mascher T."/>
            <person name="Medema M.H."/>
            <person name="Devos D.P."/>
            <person name="Kaster A.-K."/>
            <person name="Ovreas L."/>
            <person name="Rohde M."/>
            <person name="Galperin M.Y."/>
            <person name="Jogler C."/>
        </authorList>
    </citation>
    <scope>NUCLEOTIDE SEQUENCE [LARGE SCALE GENOMIC DNA]</scope>
    <source>
        <strain evidence="1 2">Pr1d</strain>
    </source>
</reference>
<dbReference type="Pfam" id="PF13181">
    <property type="entry name" value="TPR_8"/>
    <property type="match status" value="1"/>
</dbReference>
<dbReference type="Proteomes" id="UP000323917">
    <property type="component" value="Chromosome"/>
</dbReference>
<proteinExistence type="predicted"/>
<evidence type="ECO:0000313" key="2">
    <source>
        <dbReference type="Proteomes" id="UP000323917"/>
    </source>
</evidence>
<dbReference type="EMBL" id="CP042913">
    <property type="protein sequence ID" value="QEG33021.1"/>
    <property type="molecule type" value="Genomic_DNA"/>
</dbReference>
<gene>
    <name evidence="1" type="ORF">Pr1d_02820</name>
</gene>
<dbReference type="InterPro" id="IPR019734">
    <property type="entry name" value="TPR_rpt"/>
</dbReference>
<name>A0A5B9QFC4_9BACT</name>
<dbReference type="InterPro" id="IPR011990">
    <property type="entry name" value="TPR-like_helical_dom_sf"/>
</dbReference>
<evidence type="ECO:0000313" key="1">
    <source>
        <dbReference type="EMBL" id="QEG33021.1"/>
    </source>
</evidence>
<sequence length="633" mass="71877">MSVLLETVAKTLNALPDETVLDLVPPVPILDDSTSADGKEVLATLDVNPQDPEGGYNYLSVPAGNGNFRGLHVQAGDIVRYFIDYDEESFEHGGGVEVDYVELPVRRLDTNNSQNALILDVSLSGPVPEPHRIEIWRFSDRRMNEIRLRLTRYIRQRRPAIAWEPTPDETALVQLTDRVNQWFRNLKADQVDWQPSDLIDTLPQNIRDAESIAPLVTPKALREGLFDLADVRSLQEAIWLRDIGNWAKKDAYEKVDIALALFDWTIRNIQLDESDQPGFVHQPWQALMYGHGSAEMRAWVFAGLCLEQQLDVAMLSVNEEGKDPKWWLPALVVDGELYLFDTRLGLPILDAEAEQVATLSEVIADPSLLRNLDLADEYLYPYTKEDLSHITASVVATPLQLSRRAAALQNALQGEDFVVLSSPPRGLPEALKKLENIAEVKLWAYPYEERLAEESMKRPQRELAAQQVLAFSQRPRLWKARVLHFQGTKPIPVSQQDDPLAQPRLGHREALQQYQNGDIRTPDAVLDQFDASKQMIYRAIKYSASYWLGLLSYDEGKFEVAEDWFRRRTLEAHSNGFWTPGANYNLARTLEQLGRNEEAIEILEADQSPQRFGNLLRARRITATEKPDKSPAD</sequence>
<evidence type="ECO:0008006" key="3">
    <source>
        <dbReference type="Google" id="ProtNLM"/>
    </source>
</evidence>
<accession>A0A5B9QFC4</accession>
<dbReference type="AlphaFoldDB" id="A0A5B9QFC4"/>
<organism evidence="1 2">
    <name type="scientific">Bythopirellula goksoeyrii</name>
    <dbReference type="NCBI Taxonomy" id="1400387"/>
    <lineage>
        <taxon>Bacteria</taxon>
        <taxon>Pseudomonadati</taxon>
        <taxon>Planctomycetota</taxon>
        <taxon>Planctomycetia</taxon>
        <taxon>Pirellulales</taxon>
        <taxon>Lacipirellulaceae</taxon>
        <taxon>Bythopirellula</taxon>
    </lineage>
</organism>
<dbReference type="KEGG" id="bgok:Pr1d_02820"/>